<dbReference type="GO" id="GO:0007155">
    <property type="term" value="P:cell adhesion"/>
    <property type="evidence" value="ECO:0007669"/>
    <property type="project" value="InterPro"/>
</dbReference>
<dbReference type="AlphaFoldDB" id="A0A1I3X648"/>
<proteinExistence type="predicted"/>
<feature type="domain" description="TSP C-terminal" evidence="1">
    <location>
        <begin position="1"/>
        <end position="93"/>
    </location>
</feature>
<protein>
    <submittedName>
        <fullName evidence="2">Thrombospondin C-terminal region</fullName>
    </submittedName>
</protein>
<dbReference type="GO" id="GO:0005509">
    <property type="term" value="F:calcium ion binding"/>
    <property type="evidence" value="ECO:0007669"/>
    <property type="project" value="InterPro"/>
</dbReference>
<name>A0A1I3X648_9PROT</name>
<dbReference type="InterPro" id="IPR008859">
    <property type="entry name" value="Thrombospondin_C"/>
</dbReference>
<gene>
    <name evidence="2" type="ORF">SAMN05216302_1001137</name>
</gene>
<evidence type="ECO:0000313" key="2">
    <source>
        <dbReference type="EMBL" id="SFK15040.1"/>
    </source>
</evidence>
<dbReference type="GO" id="GO:0005576">
    <property type="term" value="C:extracellular region"/>
    <property type="evidence" value="ECO:0007669"/>
    <property type="project" value="InterPro"/>
</dbReference>
<dbReference type="PROSITE" id="PS51236">
    <property type="entry name" value="TSP_CTER"/>
    <property type="match status" value="1"/>
</dbReference>
<accession>A0A1I3X648</accession>
<evidence type="ECO:0000313" key="3">
    <source>
        <dbReference type="Proteomes" id="UP000199533"/>
    </source>
</evidence>
<dbReference type="InterPro" id="IPR013320">
    <property type="entry name" value="ConA-like_dom_sf"/>
</dbReference>
<sequence length="93" mass="10613">MNNLNQTQYSIDGSWQVTTSSDDDYMGFVFGYQNPSNFYMFDWKQGTQGYVGTTAVEGMTLKVFQGATGDGLVDLSLDELWENQVNYGHMRWL</sequence>
<dbReference type="Pfam" id="PF05735">
    <property type="entry name" value="TSP_C"/>
    <property type="match status" value="1"/>
</dbReference>
<reference evidence="3" key="1">
    <citation type="submission" date="2016-10" db="EMBL/GenBank/DDBJ databases">
        <authorList>
            <person name="Varghese N."/>
            <person name="Submissions S."/>
        </authorList>
    </citation>
    <scope>NUCLEOTIDE SEQUENCE [LARGE SCALE GENOMIC DNA]</scope>
    <source>
        <strain evidence="3">Nm69</strain>
    </source>
</reference>
<dbReference type="Gene3D" id="2.60.120.200">
    <property type="match status" value="1"/>
</dbReference>
<dbReference type="STRING" id="52441.SAMN05216302_1001137"/>
<dbReference type="EMBL" id="FOSP01000001">
    <property type="protein sequence ID" value="SFK15040.1"/>
    <property type="molecule type" value="Genomic_DNA"/>
</dbReference>
<dbReference type="SUPFAM" id="SSF49899">
    <property type="entry name" value="Concanavalin A-like lectins/glucanases"/>
    <property type="match status" value="1"/>
</dbReference>
<evidence type="ECO:0000259" key="1">
    <source>
        <dbReference type="PROSITE" id="PS51236"/>
    </source>
</evidence>
<organism evidence="2 3">
    <name type="scientific">Nitrosomonas aestuarii</name>
    <dbReference type="NCBI Taxonomy" id="52441"/>
    <lineage>
        <taxon>Bacteria</taxon>
        <taxon>Pseudomonadati</taxon>
        <taxon>Pseudomonadota</taxon>
        <taxon>Betaproteobacteria</taxon>
        <taxon>Nitrosomonadales</taxon>
        <taxon>Nitrosomonadaceae</taxon>
        <taxon>Nitrosomonas</taxon>
    </lineage>
</organism>
<keyword evidence="3" id="KW-1185">Reference proteome</keyword>
<dbReference type="Proteomes" id="UP000199533">
    <property type="component" value="Unassembled WGS sequence"/>
</dbReference>